<proteinExistence type="predicted"/>
<comment type="caution">
    <text evidence="1">The sequence shown here is derived from an EMBL/GenBank/DDBJ whole genome shotgun (WGS) entry which is preliminary data.</text>
</comment>
<reference evidence="1 2" key="1">
    <citation type="journal article" date="2024" name="Nat. Commun.">
        <title>Phylogenomics reveals the evolutionary origins of lichenization in chlorophyte algae.</title>
        <authorList>
            <person name="Puginier C."/>
            <person name="Libourel C."/>
            <person name="Otte J."/>
            <person name="Skaloud P."/>
            <person name="Haon M."/>
            <person name="Grisel S."/>
            <person name="Petersen M."/>
            <person name="Berrin J.G."/>
            <person name="Delaux P.M."/>
            <person name="Dal Grande F."/>
            <person name="Keller J."/>
        </authorList>
    </citation>
    <scope>NUCLEOTIDE SEQUENCE [LARGE SCALE GENOMIC DNA]</scope>
    <source>
        <strain evidence="1 2">SAG 2043</strain>
    </source>
</reference>
<dbReference type="AlphaFoldDB" id="A0AAW1PHV3"/>
<sequence length="78" mass="8687">MTFPKVQEQSLLLDRQWPSVTRSSQLAALQREAPASCLGALCIRGVLADWHIIPDLQPAASSFSPDRLFSYRFLQAGK</sequence>
<evidence type="ECO:0000313" key="1">
    <source>
        <dbReference type="EMBL" id="KAK9813101.1"/>
    </source>
</evidence>
<name>A0AAW1PHV3_9CHLO</name>
<keyword evidence="2" id="KW-1185">Reference proteome</keyword>
<evidence type="ECO:0000313" key="2">
    <source>
        <dbReference type="Proteomes" id="UP001489004"/>
    </source>
</evidence>
<gene>
    <name evidence="1" type="ORF">WJX72_009046</name>
</gene>
<organism evidence="1 2">
    <name type="scientific">[Myrmecia] bisecta</name>
    <dbReference type="NCBI Taxonomy" id="41462"/>
    <lineage>
        <taxon>Eukaryota</taxon>
        <taxon>Viridiplantae</taxon>
        <taxon>Chlorophyta</taxon>
        <taxon>core chlorophytes</taxon>
        <taxon>Trebouxiophyceae</taxon>
        <taxon>Trebouxiales</taxon>
        <taxon>Trebouxiaceae</taxon>
        <taxon>Myrmecia</taxon>
    </lineage>
</organism>
<dbReference type="EMBL" id="JALJOR010000008">
    <property type="protein sequence ID" value="KAK9813101.1"/>
    <property type="molecule type" value="Genomic_DNA"/>
</dbReference>
<dbReference type="Proteomes" id="UP001489004">
    <property type="component" value="Unassembled WGS sequence"/>
</dbReference>
<protein>
    <submittedName>
        <fullName evidence="1">Uncharacterized protein</fullName>
    </submittedName>
</protein>
<accession>A0AAW1PHV3</accession>